<evidence type="ECO:0000313" key="2">
    <source>
        <dbReference type="Ensembl" id="ENSLLEP00000018009.1"/>
    </source>
</evidence>
<dbReference type="Pfam" id="PF26215">
    <property type="entry name" value="HTH_animal"/>
    <property type="match status" value="1"/>
</dbReference>
<evidence type="ECO:0000259" key="1">
    <source>
        <dbReference type="PROSITE" id="PS50878"/>
    </source>
</evidence>
<dbReference type="AlphaFoldDB" id="A0A8C5PEB8"/>
<dbReference type="Ensembl" id="ENSLLET00000018718.1">
    <property type="protein sequence ID" value="ENSLLEP00000018009.1"/>
    <property type="gene ID" value="ENSLLEG00000011480.1"/>
</dbReference>
<dbReference type="PANTHER" id="PTHR21301:SF12">
    <property type="match status" value="1"/>
</dbReference>
<reference evidence="2" key="1">
    <citation type="submission" date="2025-08" db="UniProtKB">
        <authorList>
            <consortium name="Ensembl"/>
        </authorList>
    </citation>
    <scope>IDENTIFICATION</scope>
</reference>
<dbReference type="PROSITE" id="PS50878">
    <property type="entry name" value="RT_POL"/>
    <property type="match status" value="1"/>
</dbReference>
<proteinExistence type="predicted"/>
<accession>A0A8C5PEB8</accession>
<dbReference type="PANTHER" id="PTHR21301">
    <property type="entry name" value="REVERSE TRANSCRIPTASE"/>
    <property type="match status" value="1"/>
</dbReference>
<organism evidence="2 3">
    <name type="scientific">Leptobrachium leishanense</name>
    <name type="common">Leishan spiny toad</name>
    <dbReference type="NCBI Taxonomy" id="445787"/>
    <lineage>
        <taxon>Eukaryota</taxon>
        <taxon>Metazoa</taxon>
        <taxon>Chordata</taxon>
        <taxon>Craniata</taxon>
        <taxon>Vertebrata</taxon>
        <taxon>Euteleostomi</taxon>
        <taxon>Amphibia</taxon>
        <taxon>Batrachia</taxon>
        <taxon>Anura</taxon>
        <taxon>Pelobatoidea</taxon>
        <taxon>Megophryidae</taxon>
        <taxon>Leptobrachium</taxon>
    </lineage>
</organism>
<protein>
    <recommendedName>
        <fullName evidence="1">Reverse transcriptase domain-containing protein</fullName>
    </recommendedName>
</protein>
<reference evidence="2" key="2">
    <citation type="submission" date="2025-09" db="UniProtKB">
        <authorList>
            <consortium name="Ensembl"/>
        </authorList>
    </citation>
    <scope>IDENTIFICATION</scope>
</reference>
<dbReference type="GeneTree" id="ENSGT00940000154669"/>
<evidence type="ECO:0000313" key="3">
    <source>
        <dbReference type="Proteomes" id="UP000694569"/>
    </source>
</evidence>
<dbReference type="OrthoDB" id="6782675at2759"/>
<dbReference type="Proteomes" id="UP000694569">
    <property type="component" value="Unplaced"/>
</dbReference>
<dbReference type="InterPro" id="IPR000477">
    <property type="entry name" value="RT_dom"/>
</dbReference>
<dbReference type="InterPro" id="IPR058912">
    <property type="entry name" value="HTH_animal"/>
</dbReference>
<feature type="domain" description="Reverse transcriptase" evidence="1">
    <location>
        <begin position="1"/>
        <end position="353"/>
    </location>
</feature>
<sequence>MISDEMKTFETLVMRDVDKLSTKIDHYNLTKEENLALKNLQKDPTIVIKPADKGGGTVILSKEIYQEEVNRILNDDSTYGKLKIDPIKEIRQQLELLLQEGYDKGTLNKSEFEYLSVKFTKTPYFYILPKIHKNPIRPPGRPIVAGIESITSHLSEYVDIVLQPIVRTILSYLKDTLNMLQVINDNEWQKGDILVTCDVNALYSNIPHSLGLLKLEEEISKSNMISEEQTSFILESVKFILNNNYFKFEEDFYIQRRGTKMGTKFAPSYANLYMAAWETMFVYGSRSWAQGNIRVYKRFIDDIFFIWRGEEEDLKVFLESLNDAEWGKKFENNWSTHKINFLDLEIYLEGDCIKSKTFFKEVDTNTYIDYTSCHHSTWLKGVPKGQFVRLRRNCTDTETFKEQANTLKKDFVEKGYRATDLDEAISSIMHKDRGDLLKYKPRTQEDGEEIRFICDFNSKANNIKKFLRNIGIF</sequence>
<name>A0A8C5PEB8_9ANUR</name>
<keyword evidence="3" id="KW-1185">Reference proteome</keyword>